<feature type="compositionally biased region" description="Pro residues" evidence="1">
    <location>
        <begin position="51"/>
        <end position="60"/>
    </location>
</feature>
<feature type="compositionally biased region" description="Basic and acidic residues" evidence="1">
    <location>
        <begin position="637"/>
        <end position="655"/>
    </location>
</feature>
<proteinExistence type="predicted"/>
<name>A0A1I8PQW2_STOCA</name>
<sequence length="1237" mass="139369">MSSCNDTISSIGENHQENGAGAIQLPVDQNMIGKAYKKVSMPLERKELVSTPPPPPPPTPIQHKITKNSDCTDVVRDNLDYDVDKLHEINLPESLANDKCQDPCEPPPPPPMPQGSRKFARILKTDIGLSNANLSEVKLKLKPVNPGDLQKVKLIDAKFHYSDCLALMEIPKKSKLQEMLKIAERDTRIQKLKEKQIITRSSVISVAIPLPPPAPLSIDSKNELFGVELEGSTEVGKKTLGNCLQQQSCLHHHHQHDNQNEEEALSLQVLSARSSTPYTQPMSCTAASCDLENVGEHVSPVKDIHGNISKQSIPELTEKLKRTTLLISKPVSNFTELSTTSACCKKMRYNRASLLVIRNEMSAAVKSKQELLSYSPPNMINCDVIELEARLKRFAIWKAADTDATLTVLGKRNVSNNNHESNNKNLKPRCNDMMPAFVKRKFMDESIITSQPPQPVEFKDPAIITNQRRIGSGRIQHAKWPVSSLSQQQECNQQNHSEYAQTDDQIKSDENVTVKFKLMQFFDNGSICSQDVNKTHKSRLHNTASNSLDTAAYQDENLKNRTDVGSANYVKRVMSGFLVVSNSKNREAENKYEQQNKNHTEEPEWFSCGPTSRLDTIELCGFEEDEERHSVRSCSRPSKERAEGLKHDDETKENQKQQANKIELKSKWEKLDKHYLKSDANNNIHAHHKAATSSETSKTKYHRDRKVLPFQYDHFSSNSKSSRPSYNASNIPNCNGAEDNNNHQYQNQNSSSKFLQFFGGCTSQSNSNDKLDRSGSSNSLNDFFKQAMNSQNKTDVLHSQKLPKPQNSPNLRPASNLNFAEIPLVDELEAKWRQNSSTYKTNENTLNDSNNNIVSGDSENFQKLIGQLSNRVINVDATNSPLLKRSQQNKQHFYNLFNGDILKNQPLQQQQQLQQKPPLTTPHTLQTNSHKTNAILQQQQATLLANLQLKAILSRPEAQIILLGLAKGDISKHGLFVQLANPRLPQRDREAITAVLTFTSAQQQQQHFDILSNNLLVNQLQNLQNLAIVQQTLAAQQQQQQQQQCHGKRVSTMQPMSQEELQTHAHLIMQNALIKRKIEEQTNVFGLQKILQLNAAAHVAKQQQIHNRNTYTSYNQYNPNASRNAQGNRRLQALQNLFNDSNGMVDNVQQQQNNNSSVSAGNSNHRYNRSNNNPNQYRRSSGSSGQQIKFASDVENSQQKSKIAEHHHEQNERPNKMHSAQQQSPAIITGGGSESKH</sequence>
<evidence type="ECO:0000313" key="2">
    <source>
        <dbReference type="EnsemblMetazoa" id="SCAU010270-PB"/>
    </source>
</evidence>
<dbReference type="EnsemblMetazoa" id="SCAU010270-RA">
    <property type="protein sequence ID" value="SCAU010270-PA"/>
    <property type="gene ID" value="SCAU010270"/>
</dbReference>
<dbReference type="Proteomes" id="UP000095300">
    <property type="component" value="Unassembled WGS sequence"/>
</dbReference>
<keyword evidence="3" id="KW-1185">Reference proteome</keyword>
<feature type="region of interest" description="Disordered" evidence="1">
    <location>
        <begin position="1153"/>
        <end position="1237"/>
    </location>
</feature>
<feature type="region of interest" description="Disordered" evidence="1">
    <location>
        <begin position="679"/>
        <end position="702"/>
    </location>
</feature>
<feature type="compositionally biased region" description="Basic and acidic residues" evidence="1">
    <location>
        <begin position="1202"/>
        <end position="1215"/>
    </location>
</feature>
<protein>
    <recommendedName>
        <fullName evidence="4">Protein cup</fullName>
    </recommendedName>
</protein>
<feature type="region of interest" description="Disordered" evidence="1">
    <location>
        <begin position="46"/>
        <end position="65"/>
    </location>
</feature>
<dbReference type="AlphaFoldDB" id="A0A1I8PQW2"/>
<evidence type="ECO:0000313" key="3">
    <source>
        <dbReference type="Proteomes" id="UP000095300"/>
    </source>
</evidence>
<reference evidence="3" key="1">
    <citation type="submission" date="2015-05" db="EMBL/GenBank/DDBJ databases">
        <authorList>
            <person name="Wilson R.K."/>
            <person name="Warren W.C."/>
            <person name="Olafson P."/>
        </authorList>
    </citation>
    <scope>NUCLEOTIDE SEQUENCE [LARGE SCALE GENOMIC DNA]</scope>
    <source>
        <strain evidence="3">USDA</strain>
    </source>
</reference>
<reference evidence="2" key="2">
    <citation type="submission" date="2020-05" db="UniProtKB">
        <authorList>
            <consortium name="EnsemblMetazoa"/>
        </authorList>
    </citation>
    <scope>IDENTIFICATION</scope>
    <source>
        <strain evidence="2">USDA</strain>
    </source>
</reference>
<feature type="region of interest" description="Disordered" evidence="1">
    <location>
        <begin position="1"/>
        <end position="23"/>
    </location>
</feature>
<dbReference type="InterPro" id="IPR018862">
    <property type="entry name" value="eIF4E-T"/>
</dbReference>
<dbReference type="OrthoDB" id="8916892at2759"/>
<dbReference type="STRING" id="35570.A0A1I8PQW2"/>
<accession>A0A1I8PQW2</accession>
<dbReference type="VEuPathDB" id="VectorBase:SCAU010270"/>
<dbReference type="EnsemblMetazoa" id="SCAU010270-RB">
    <property type="protein sequence ID" value="SCAU010270-PB"/>
    <property type="gene ID" value="SCAU010270"/>
</dbReference>
<feature type="compositionally biased region" description="Polar residues" evidence="1">
    <location>
        <begin position="1"/>
        <end position="13"/>
    </location>
</feature>
<gene>
    <name evidence="2" type="primary">106093049</name>
</gene>
<feature type="compositionally biased region" description="Low complexity" evidence="1">
    <location>
        <begin position="716"/>
        <end position="730"/>
    </location>
</feature>
<evidence type="ECO:0000256" key="1">
    <source>
        <dbReference type="SAM" id="MobiDB-lite"/>
    </source>
</evidence>
<dbReference type="Pfam" id="PF10477">
    <property type="entry name" value="EIF4E-T"/>
    <property type="match status" value="1"/>
</dbReference>
<feature type="region of interest" description="Disordered" evidence="1">
    <location>
        <begin position="628"/>
        <end position="665"/>
    </location>
</feature>
<dbReference type="KEGG" id="scac:106093049"/>
<evidence type="ECO:0008006" key="4">
    <source>
        <dbReference type="Google" id="ProtNLM"/>
    </source>
</evidence>
<feature type="compositionally biased region" description="Low complexity" evidence="1">
    <location>
        <begin position="1153"/>
        <end position="1187"/>
    </location>
</feature>
<feature type="region of interest" description="Disordered" evidence="1">
    <location>
        <begin position="714"/>
        <end position="747"/>
    </location>
</feature>
<organism evidence="2 3">
    <name type="scientific">Stomoxys calcitrans</name>
    <name type="common">Stable fly</name>
    <name type="synonym">Conops calcitrans</name>
    <dbReference type="NCBI Taxonomy" id="35570"/>
    <lineage>
        <taxon>Eukaryota</taxon>
        <taxon>Metazoa</taxon>
        <taxon>Ecdysozoa</taxon>
        <taxon>Arthropoda</taxon>
        <taxon>Hexapoda</taxon>
        <taxon>Insecta</taxon>
        <taxon>Pterygota</taxon>
        <taxon>Neoptera</taxon>
        <taxon>Endopterygota</taxon>
        <taxon>Diptera</taxon>
        <taxon>Brachycera</taxon>
        <taxon>Muscomorpha</taxon>
        <taxon>Muscoidea</taxon>
        <taxon>Muscidae</taxon>
        <taxon>Stomoxys</taxon>
    </lineage>
</organism>